<dbReference type="PANTHER" id="PTHR43434:SF1">
    <property type="entry name" value="PHOSPHOGLYCOLATE PHOSPHATASE"/>
    <property type="match status" value="1"/>
</dbReference>
<dbReference type="InterPro" id="IPR023198">
    <property type="entry name" value="PGP-like_dom2"/>
</dbReference>
<sequence>MAKKAVLFDLDGTLWDSTAETTRAWNQTFAKCSDLPGFEMTVQTMAGLMGKTTAEIAACLLPQLPLSRAVEVVQLCCAEENAQLLRHGGKLYPGVQELFVQLAQLGGVHIVSNCETGYIEAFLQYYRALQPLVDGFLCAGETGRPKGENITALCARHHIDSAIYVGDTQSDLDAALFAGLPFIHAAYGFGTVDRPVPTARTPLDILPLAERLLAQ</sequence>
<dbReference type="Gene3D" id="3.40.50.1000">
    <property type="entry name" value="HAD superfamily/HAD-like"/>
    <property type="match status" value="1"/>
</dbReference>
<dbReference type="SUPFAM" id="SSF56784">
    <property type="entry name" value="HAD-like"/>
    <property type="match status" value="1"/>
</dbReference>
<name>A0A1C6K857_9FIRM</name>
<dbReference type="Gene3D" id="1.10.150.240">
    <property type="entry name" value="Putative phosphatase, domain 2"/>
    <property type="match status" value="1"/>
</dbReference>
<organism evidence="1">
    <name type="scientific">uncultured Anaerotruncus sp</name>
    <dbReference type="NCBI Taxonomy" id="905011"/>
    <lineage>
        <taxon>Bacteria</taxon>
        <taxon>Bacillati</taxon>
        <taxon>Bacillota</taxon>
        <taxon>Clostridia</taxon>
        <taxon>Eubacteriales</taxon>
        <taxon>Oscillospiraceae</taxon>
        <taxon>Anaerotruncus</taxon>
        <taxon>environmental samples</taxon>
    </lineage>
</organism>
<dbReference type="InterPro" id="IPR050155">
    <property type="entry name" value="HAD-like_hydrolase_sf"/>
</dbReference>
<dbReference type="EMBL" id="FMHG01000004">
    <property type="protein sequence ID" value="SCJ90512.1"/>
    <property type="molecule type" value="Genomic_DNA"/>
</dbReference>
<dbReference type="InterPro" id="IPR023214">
    <property type="entry name" value="HAD_sf"/>
</dbReference>
<dbReference type="Pfam" id="PF13419">
    <property type="entry name" value="HAD_2"/>
    <property type="match status" value="1"/>
</dbReference>
<evidence type="ECO:0000313" key="1">
    <source>
        <dbReference type="EMBL" id="SCJ90512.1"/>
    </source>
</evidence>
<reference evidence="1" key="1">
    <citation type="submission" date="2015-09" db="EMBL/GenBank/DDBJ databases">
        <authorList>
            <consortium name="Pathogen Informatics"/>
        </authorList>
    </citation>
    <scope>NUCLEOTIDE SEQUENCE</scope>
    <source>
        <strain evidence="1">2789STDY5834896</strain>
    </source>
</reference>
<protein>
    <submittedName>
        <fullName evidence="1">Phosphoglycolate phosphatase</fullName>
    </submittedName>
</protein>
<accession>A0A1C6K857</accession>
<dbReference type="GO" id="GO:0008967">
    <property type="term" value="F:phosphoglycolate phosphatase activity"/>
    <property type="evidence" value="ECO:0007669"/>
    <property type="project" value="TreeGrafter"/>
</dbReference>
<dbReference type="SFLD" id="SFLDG01129">
    <property type="entry name" value="C1.5:_HAD__Beta-PGM__Phosphata"/>
    <property type="match status" value="1"/>
</dbReference>
<proteinExistence type="predicted"/>
<dbReference type="AlphaFoldDB" id="A0A1C6K857"/>
<gene>
    <name evidence="1" type="ORF">SAMEA3545359_02730</name>
</gene>
<dbReference type="InterPro" id="IPR036412">
    <property type="entry name" value="HAD-like_sf"/>
</dbReference>
<dbReference type="PANTHER" id="PTHR43434">
    <property type="entry name" value="PHOSPHOGLYCOLATE PHOSPHATASE"/>
    <property type="match status" value="1"/>
</dbReference>
<dbReference type="InterPro" id="IPR041492">
    <property type="entry name" value="HAD_2"/>
</dbReference>
<dbReference type="SFLD" id="SFLDS00003">
    <property type="entry name" value="Haloacid_Dehalogenase"/>
    <property type="match status" value="1"/>
</dbReference>
<dbReference type="GO" id="GO:0006281">
    <property type="term" value="P:DNA repair"/>
    <property type="evidence" value="ECO:0007669"/>
    <property type="project" value="TreeGrafter"/>
</dbReference>